<accession>A0A383CGG2</accession>
<dbReference type="AlphaFoldDB" id="A0A383CGG2"/>
<organism evidence="1">
    <name type="scientific">marine metagenome</name>
    <dbReference type="NCBI Taxonomy" id="408172"/>
    <lineage>
        <taxon>unclassified sequences</taxon>
        <taxon>metagenomes</taxon>
        <taxon>ecological metagenomes</taxon>
    </lineage>
</organism>
<evidence type="ECO:0000313" key="1">
    <source>
        <dbReference type="EMBL" id="SVE31302.1"/>
    </source>
</evidence>
<sequence>MFRRTYDSLSMPTHLELLVRDDVLCLKNWMEITEDQYNMEYTNSDYEYNTSDNAMVGIHEKSLYAESLVEHMAYPADNTGIFHSKLPTSRVFGDRATGEELHTHMPDNIKGSYGGKMAGKYFRCVSYSWIDPSDPSMNGGENSDAACWVIGVGFATMASVGEANQSPVQDRFHYT</sequence>
<reference evidence="1" key="1">
    <citation type="submission" date="2018-05" db="EMBL/GenBank/DDBJ databases">
        <authorList>
            <person name="Lanie J.A."/>
            <person name="Ng W.-L."/>
            <person name="Kazmierczak K.M."/>
            <person name="Andrzejewski T.M."/>
            <person name="Davidsen T.M."/>
            <person name="Wayne K.J."/>
            <person name="Tettelin H."/>
            <person name="Glass J.I."/>
            <person name="Rusch D."/>
            <person name="Podicherti R."/>
            <person name="Tsui H.-C.T."/>
            <person name="Winkler M.E."/>
        </authorList>
    </citation>
    <scope>NUCLEOTIDE SEQUENCE</scope>
</reference>
<dbReference type="EMBL" id="UINC01208653">
    <property type="protein sequence ID" value="SVE31302.1"/>
    <property type="molecule type" value="Genomic_DNA"/>
</dbReference>
<gene>
    <name evidence="1" type="ORF">METZ01_LOCUS484156</name>
</gene>
<protein>
    <submittedName>
        <fullName evidence="1">Uncharacterized protein</fullName>
    </submittedName>
</protein>
<proteinExistence type="predicted"/>
<feature type="non-terminal residue" evidence="1">
    <location>
        <position position="175"/>
    </location>
</feature>
<name>A0A383CGG2_9ZZZZ</name>